<evidence type="ECO:0000313" key="6">
    <source>
        <dbReference type="EMBL" id="KRM24945.1"/>
    </source>
</evidence>
<comment type="cofactor">
    <cofactor evidence="1">
        <name>(R)-lipoate</name>
        <dbReference type="ChEBI" id="CHEBI:83088"/>
    </cofactor>
</comment>
<evidence type="ECO:0000256" key="4">
    <source>
        <dbReference type="ARBA" id="ARBA00023315"/>
    </source>
</evidence>
<dbReference type="PROSITE" id="PS50968">
    <property type="entry name" value="BIOTINYL_LIPOYL"/>
    <property type="match status" value="1"/>
</dbReference>
<dbReference type="PATRIC" id="fig|1423782.4.peg.1119"/>
<evidence type="ECO:0000313" key="7">
    <source>
        <dbReference type="Proteomes" id="UP000051412"/>
    </source>
</evidence>
<dbReference type="GO" id="GO:0016407">
    <property type="term" value="F:acetyltransferase activity"/>
    <property type="evidence" value="ECO:0007669"/>
    <property type="project" value="TreeGrafter"/>
</dbReference>
<dbReference type="InterPro" id="IPR050743">
    <property type="entry name" value="2-oxoacid_DH_E2_comp"/>
</dbReference>
<accession>A0A0R1X4R4</accession>
<dbReference type="InterPro" id="IPR011053">
    <property type="entry name" value="Single_hybrid_motif"/>
</dbReference>
<dbReference type="GO" id="GO:0005737">
    <property type="term" value="C:cytoplasm"/>
    <property type="evidence" value="ECO:0007669"/>
    <property type="project" value="TreeGrafter"/>
</dbReference>
<reference evidence="6 7" key="1">
    <citation type="journal article" date="2015" name="Genome Announc.">
        <title>Expanding the biotechnology potential of lactobacilli through comparative genomics of 213 strains and associated genera.</title>
        <authorList>
            <person name="Sun Z."/>
            <person name="Harris H.M."/>
            <person name="McCann A."/>
            <person name="Guo C."/>
            <person name="Argimon S."/>
            <person name="Zhang W."/>
            <person name="Yang X."/>
            <person name="Jeffery I.B."/>
            <person name="Cooney J.C."/>
            <person name="Kagawa T.F."/>
            <person name="Liu W."/>
            <person name="Song Y."/>
            <person name="Salvetti E."/>
            <person name="Wrobel A."/>
            <person name="Rasinkangas P."/>
            <person name="Parkhill J."/>
            <person name="Rea M.C."/>
            <person name="O'Sullivan O."/>
            <person name="Ritari J."/>
            <person name="Douillard F.P."/>
            <person name="Paul Ross R."/>
            <person name="Yang R."/>
            <person name="Briner A.E."/>
            <person name="Felis G.E."/>
            <person name="de Vos W.M."/>
            <person name="Barrangou R."/>
            <person name="Klaenhammer T.R."/>
            <person name="Caufield P.W."/>
            <person name="Cui Y."/>
            <person name="Zhang H."/>
            <person name="O'Toole P.W."/>
        </authorList>
    </citation>
    <scope>NUCLEOTIDE SEQUENCE [LARGE SCALE GENOMIC DNA]</scope>
    <source>
        <strain evidence="6 7">DSM 6035</strain>
    </source>
</reference>
<dbReference type="PANTHER" id="PTHR43178">
    <property type="entry name" value="DIHYDROLIPOAMIDE ACETYLTRANSFERASE COMPONENT OF PYRUVATE DEHYDROGENASE COMPLEX"/>
    <property type="match status" value="1"/>
</dbReference>
<dbReference type="CDD" id="cd06849">
    <property type="entry name" value="lipoyl_domain"/>
    <property type="match status" value="1"/>
</dbReference>
<dbReference type="AlphaFoldDB" id="A0A0R1X4R4"/>
<evidence type="ECO:0000256" key="1">
    <source>
        <dbReference type="ARBA" id="ARBA00001938"/>
    </source>
</evidence>
<dbReference type="EMBL" id="AZGM01000140">
    <property type="protein sequence ID" value="KRM24945.1"/>
    <property type="molecule type" value="Genomic_DNA"/>
</dbReference>
<evidence type="ECO:0000256" key="2">
    <source>
        <dbReference type="ARBA" id="ARBA00022679"/>
    </source>
</evidence>
<dbReference type="STRING" id="1423782.FD32_GL001068"/>
<gene>
    <name evidence="6" type="ORF">FD32_GL001068</name>
</gene>
<organism evidence="6 7">
    <name type="scientific">Limosilactobacillus panis DSM 6035</name>
    <dbReference type="NCBI Taxonomy" id="1423782"/>
    <lineage>
        <taxon>Bacteria</taxon>
        <taxon>Bacillati</taxon>
        <taxon>Bacillota</taxon>
        <taxon>Bacilli</taxon>
        <taxon>Lactobacillales</taxon>
        <taxon>Lactobacillaceae</taxon>
        <taxon>Limosilactobacillus</taxon>
    </lineage>
</organism>
<dbReference type="InterPro" id="IPR000089">
    <property type="entry name" value="Biotin_lipoyl"/>
</dbReference>
<dbReference type="GO" id="GO:0031405">
    <property type="term" value="F:lipoic acid binding"/>
    <property type="evidence" value="ECO:0007669"/>
    <property type="project" value="TreeGrafter"/>
</dbReference>
<name>A0A0R1X4R4_9LACO</name>
<feature type="domain" description="Lipoyl-binding" evidence="5">
    <location>
        <begin position="5"/>
        <end position="80"/>
    </location>
</feature>
<keyword evidence="2" id="KW-0808">Transferase</keyword>
<dbReference type="PROSITE" id="PS00189">
    <property type="entry name" value="LIPOYL"/>
    <property type="match status" value="1"/>
</dbReference>
<dbReference type="Pfam" id="PF00364">
    <property type="entry name" value="Biotin_lipoyl"/>
    <property type="match status" value="1"/>
</dbReference>
<comment type="caution">
    <text evidence="6">The sequence shown here is derived from an EMBL/GenBank/DDBJ whole genome shotgun (WGS) entry which is preliminary data.</text>
</comment>
<dbReference type="SUPFAM" id="SSF51230">
    <property type="entry name" value="Single hybrid motif"/>
    <property type="match status" value="1"/>
</dbReference>
<keyword evidence="4" id="KW-0012">Acyltransferase</keyword>
<evidence type="ECO:0000256" key="3">
    <source>
        <dbReference type="ARBA" id="ARBA00022823"/>
    </source>
</evidence>
<dbReference type="InterPro" id="IPR003016">
    <property type="entry name" value="2-oxoA_DH_lipoyl-BS"/>
</dbReference>
<dbReference type="Proteomes" id="UP000051412">
    <property type="component" value="Unassembled WGS sequence"/>
</dbReference>
<dbReference type="Gene3D" id="2.40.50.100">
    <property type="match status" value="1"/>
</dbReference>
<proteinExistence type="predicted"/>
<keyword evidence="3" id="KW-0450">Lipoyl</keyword>
<sequence length="83" mass="9244">MNIMLKNIEMPKLSPKSDDYFFGTWKKQPGDQIKKGDPLFEVETEKVISEVPSDFAGVLKEQKVSEGDPISVGDVVATIEVDE</sequence>
<evidence type="ECO:0000259" key="5">
    <source>
        <dbReference type="PROSITE" id="PS50968"/>
    </source>
</evidence>
<protein>
    <recommendedName>
        <fullName evidence="5">Lipoyl-binding domain-containing protein</fullName>
    </recommendedName>
</protein>
<dbReference type="PANTHER" id="PTHR43178:SF5">
    <property type="entry name" value="LIPOAMIDE ACYLTRANSFERASE COMPONENT OF BRANCHED-CHAIN ALPHA-KETO ACID DEHYDROGENASE COMPLEX, MITOCHONDRIAL"/>
    <property type="match status" value="1"/>
</dbReference>
<keyword evidence="7" id="KW-1185">Reference proteome</keyword>